<accession>A0A1G9GL74</accession>
<organism evidence="2 3">
    <name type="scientific">Lacicoccus qingdaonensis</name>
    <dbReference type="NCBI Taxonomy" id="576118"/>
    <lineage>
        <taxon>Bacteria</taxon>
        <taxon>Bacillati</taxon>
        <taxon>Bacillota</taxon>
        <taxon>Bacilli</taxon>
        <taxon>Bacillales</taxon>
        <taxon>Salinicoccaceae</taxon>
        <taxon>Lacicoccus</taxon>
    </lineage>
</organism>
<evidence type="ECO:0000313" key="2">
    <source>
        <dbReference type="EMBL" id="SDL01430.1"/>
    </source>
</evidence>
<dbReference type="Proteomes" id="UP000199008">
    <property type="component" value="Unassembled WGS sequence"/>
</dbReference>
<keyword evidence="1" id="KW-1133">Transmembrane helix</keyword>
<keyword evidence="1" id="KW-0472">Membrane</keyword>
<evidence type="ECO:0000256" key="1">
    <source>
        <dbReference type="SAM" id="Phobius"/>
    </source>
</evidence>
<dbReference type="AlphaFoldDB" id="A0A1G9GL74"/>
<proteinExistence type="predicted"/>
<name>A0A1G9GL74_9BACL</name>
<sequence length="97" mass="11246">MSDRFAQVLSFIIGIIFFWFYVVIAGSILNNDVLSFPYIMLTVYFFISIFTFPAFSLQSGEKTSGWEPLTSKYSLIFAYLVSPIWFLVDLLKSEEKE</sequence>
<protein>
    <submittedName>
        <fullName evidence="2">Uncharacterized protein</fullName>
    </submittedName>
</protein>
<keyword evidence="3" id="KW-1185">Reference proteome</keyword>
<dbReference type="OrthoDB" id="2390127at2"/>
<keyword evidence="1" id="KW-0812">Transmembrane</keyword>
<feature type="transmembrane region" description="Helical" evidence="1">
    <location>
        <begin position="6"/>
        <end position="29"/>
    </location>
</feature>
<reference evidence="3" key="1">
    <citation type="submission" date="2016-10" db="EMBL/GenBank/DDBJ databases">
        <authorList>
            <person name="Varghese N."/>
            <person name="Submissions S."/>
        </authorList>
    </citation>
    <scope>NUCLEOTIDE SEQUENCE [LARGE SCALE GENOMIC DNA]</scope>
    <source>
        <strain evidence="3">CGMCC 1.8895</strain>
    </source>
</reference>
<dbReference type="RefSeq" id="WP_092986995.1">
    <property type="nucleotide sequence ID" value="NZ_FNFY01000018.1"/>
</dbReference>
<feature type="transmembrane region" description="Helical" evidence="1">
    <location>
        <begin position="36"/>
        <end position="55"/>
    </location>
</feature>
<evidence type="ECO:0000313" key="3">
    <source>
        <dbReference type="Proteomes" id="UP000199008"/>
    </source>
</evidence>
<dbReference type="EMBL" id="FNFY01000018">
    <property type="protein sequence ID" value="SDL01430.1"/>
    <property type="molecule type" value="Genomic_DNA"/>
</dbReference>
<feature type="transmembrane region" description="Helical" evidence="1">
    <location>
        <begin position="75"/>
        <end position="91"/>
    </location>
</feature>
<dbReference type="STRING" id="576118.SAMN05216216_1185"/>
<gene>
    <name evidence="2" type="ORF">SAMN05216216_1185</name>
</gene>